<evidence type="ECO:0000256" key="2">
    <source>
        <dbReference type="RuleBase" id="RU362116"/>
    </source>
</evidence>
<dbReference type="InterPro" id="IPR001444">
    <property type="entry name" value="Flag_bb_rod_N"/>
</dbReference>
<dbReference type="PROSITE" id="PS00588">
    <property type="entry name" value="FLAGELLA_BB_ROD"/>
    <property type="match status" value="1"/>
</dbReference>
<dbReference type="EMBL" id="PXYW01000017">
    <property type="protein sequence ID" value="PSR33661.1"/>
    <property type="molecule type" value="Genomic_DNA"/>
</dbReference>
<proteinExistence type="inferred from homology"/>
<keyword evidence="2" id="KW-0975">Bacterial flagellum</keyword>
<keyword evidence="6" id="KW-0282">Flagellum</keyword>
<keyword evidence="6" id="KW-0966">Cell projection</keyword>
<sequence>MDALYIAASGMIAQNQSMAAIGANLANADSPGYLTQVGSMAEFPSAMVTRVGGGSIPQTVGASGQGVAFLAGLELAPSAQQTTGLMTDLAIGGSGFFAVRNSGGGVLYTRDGHFTVDSTGTLVTSGGDRVLMTNGQPVVVGEAPFTVSANGTITQQGKVLGQLALFTLPARGPITTLPGNLYQTAGAVAAKSIVTQGALNTSNVNLATQSVDLITAESSYQSLTEVVNEESNRLKTAASLGVLA</sequence>
<dbReference type="SUPFAM" id="SSF117143">
    <property type="entry name" value="Flagellar hook protein flgE"/>
    <property type="match status" value="1"/>
</dbReference>
<accession>A0A2T2XGM9</accession>
<dbReference type="InterPro" id="IPR037925">
    <property type="entry name" value="FlgE/F/G-like"/>
</dbReference>
<reference evidence="6 7" key="1">
    <citation type="journal article" date="2014" name="BMC Genomics">
        <title>Comparison of environmental and isolate Sulfobacillus genomes reveals diverse carbon, sulfur, nitrogen, and hydrogen metabolisms.</title>
        <authorList>
            <person name="Justice N.B."/>
            <person name="Norman A."/>
            <person name="Brown C.T."/>
            <person name="Singh A."/>
            <person name="Thomas B.C."/>
            <person name="Banfield J.F."/>
        </authorList>
    </citation>
    <scope>NUCLEOTIDE SEQUENCE [LARGE SCALE GENOMIC DNA]</scope>
    <source>
        <strain evidence="6">AMDSBA4</strain>
    </source>
</reference>
<dbReference type="GO" id="GO:0009425">
    <property type="term" value="C:bacterial-type flagellum basal body"/>
    <property type="evidence" value="ECO:0007669"/>
    <property type="project" value="UniProtKB-SubCell"/>
</dbReference>
<feature type="domain" description="Flagellar basal-body/hook protein C-terminal" evidence="4">
    <location>
        <begin position="196"/>
        <end position="240"/>
    </location>
</feature>
<comment type="subcellular location">
    <subcellularLocation>
        <location evidence="2">Bacterial flagellum basal body</location>
    </subcellularLocation>
</comment>
<evidence type="ECO:0000259" key="3">
    <source>
        <dbReference type="Pfam" id="PF00460"/>
    </source>
</evidence>
<name>A0A2T2XGM9_9FIRM</name>
<gene>
    <name evidence="6" type="ORF">C7B46_08620</name>
</gene>
<dbReference type="NCBIfam" id="TIGR03506">
    <property type="entry name" value="FlgEFG_subfam"/>
    <property type="match status" value="1"/>
</dbReference>
<dbReference type="InterPro" id="IPR019776">
    <property type="entry name" value="Flagellar_basal_body_rod_CS"/>
</dbReference>
<evidence type="ECO:0000259" key="5">
    <source>
        <dbReference type="Pfam" id="PF22692"/>
    </source>
</evidence>
<dbReference type="InterPro" id="IPR053967">
    <property type="entry name" value="LlgE_F_G-like_D1"/>
</dbReference>
<dbReference type="Pfam" id="PF00460">
    <property type="entry name" value="Flg_bb_rod"/>
    <property type="match status" value="1"/>
</dbReference>
<dbReference type="PANTHER" id="PTHR30435:SF19">
    <property type="entry name" value="FLAGELLAR BASAL-BODY ROD PROTEIN FLGG"/>
    <property type="match status" value="1"/>
</dbReference>
<dbReference type="Pfam" id="PF06429">
    <property type="entry name" value="Flg_bbr_C"/>
    <property type="match status" value="1"/>
</dbReference>
<feature type="domain" description="Flagellar basal body rod protein N-terminal" evidence="3">
    <location>
        <begin position="4"/>
        <end position="33"/>
    </location>
</feature>
<dbReference type="GO" id="GO:0071978">
    <property type="term" value="P:bacterial-type flagellum-dependent swarming motility"/>
    <property type="evidence" value="ECO:0007669"/>
    <property type="project" value="TreeGrafter"/>
</dbReference>
<feature type="domain" description="Flagellar hook protein FlgE/F/G-like D1" evidence="5">
    <location>
        <begin position="90"/>
        <end position="154"/>
    </location>
</feature>
<dbReference type="InterPro" id="IPR010930">
    <property type="entry name" value="Flg_bb/hook_C_dom"/>
</dbReference>
<comment type="caution">
    <text evidence="6">The sequence shown here is derived from an EMBL/GenBank/DDBJ whole genome shotgun (WGS) entry which is preliminary data.</text>
</comment>
<keyword evidence="6" id="KW-0969">Cilium</keyword>
<dbReference type="Pfam" id="PF22692">
    <property type="entry name" value="LlgE_F_G_D1"/>
    <property type="match status" value="1"/>
</dbReference>
<evidence type="ECO:0000313" key="7">
    <source>
        <dbReference type="Proteomes" id="UP000242972"/>
    </source>
</evidence>
<protein>
    <submittedName>
        <fullName evidence="6">Flagellar hook-basal body protein</fullName>
    </submittedName>
</protein>
<dbReference type="InterPro" id="IPR020013">
    <property type="entry name" value="Flagellar_FlgE/F/G"/>
</dbReference>
<dbReference type="Proteomes" id="UP000242972">
    <property type="component" value="Unassembled WGS sequence"/>
</dbReference>
<dbReference type="PANTHER" id="PTHR30435">
    <property type="entry name" value="FLAGELLAR PROTEIN"/>
    <property type="match status" value="1"/>
</dbReference>
<comment type="similarity">
    <text evidence="1 2">Belongs to the flagella basal body rod proteins family.</text>
</comment>
<evidence type="ECO:0000313" key="6">
    <source>
        <dbReference type="EMBL" id="PSR33661.1"/>
    </source>
</evidence>
<evidence type="ECO:0000259" key="4">
    <source>
        <dbReference type="Pfam" id="PF06429"/>
    </source>
</evidence>
<organism evidence="6 7">
    <name type="scientific">Sulfobacillus benefaciens</name>
    <dbReference type="NCBI Taxonomy" id="453960"/>
    <lineage>
        <taxon>Bacteria</taxon>
        <taxon>Bacillati</taxon>
        <taxon>Bacillota</taxon>
        <taxon>Clostridia</taxon>
        <taxon>Eubacteriales</taxon>
        <taxon>Clostridiales Family XVII. Incertae Sedis</taxon>
        <taxon>Sulfobacillus</taxon>
    </lineage>
</organism>
<dbReference type="AlphaFoldDB" id="A0A2T2XGM9"/>
<evidence type="ECO:0000256" key="1">
    <source>
        <dbReference type="ARBA" id="ARBA00009677"/>
    </source>
</evidence>